<keyword evidence="10" id="KW-1185">Reference proteome</keyword>
<dbReference type="GO" id="GO:0006310">
    <property type="term" value="P:DNA recombination"/>
    <property type="evidence" value="ECO:0007669"/>
    <property type="project" value="UniProtKB-KW"/>
</dbReference>
<dbReference type="InterPro" id="IPR025166">
    <property type="entry name" value="Integrase_DNA_bind_dom"/>
</dbReference>
<dbReference type="Proteomes" id="UP000295301">
    <property type="component" value="Unassembled WGS sequence"/>
</dbReference>
<dbReference type="OrthoDB" id="9795573at2"/>
<dbReference type="CDD" id="cd00801">
    <property type="entry name" value="INT_P4_C"/>
    <property type="match status" value="1"/>
</dbReference>
<dbReference type="Pfam" id="PF13356">
    <property type="entry name" value="Arm-DNA-bind_3"/>
    <property type="match status" value="1"/>
</dbReference>
<dbReference type="SUPFAM" id="SSF56349">
    <property type="entry name" value="DNA breaking-rejoining enzymes"/>
    <property type="match status" value="1"/>
</dbReference>
<reference evidence="9 10" key="1">
    <citation type="submission" date="2019-03" db="EMBL/GenBank/DDBJ databases">
        <title>Ruegeria lutea sp. nov., a novel strain, isolated from marine sediment, the Masan Bay, South Korea.</title>
        <authorList>
            <person name="Kim J."/>
            <person name="Kim D.-Y."/>
            <person name="Lee S.-S."/>
        </authorList>
    </citation>
    <scope>NUCLEOTIDE SEQUENCE [LARGE SCALE GENOMIC DNA]</scope>
    <source>
        <strain evidence="9 10">318-1</strain>
    </source>
</reference>
<organism evidence="9 10">
    <name type="scientific">Antarcticimicrobium luteum</name>
    <dbReference type="NCBI Taxonomy" id="2547397"/>
    <lineage>
        <taxon>Bacteria</taxon>
        <taxon>Pseudomonadati</taxon>
        <taxon>Pseudomonadota</taxon>
        <taxon>Alphaproteobacteria</taxon>
        <taxon>Rhodobacterales</taxon>
        <taxon>Paracoccaceae</taxon>
        <taxon>Antarcticimicrobium</taxon>
    </lineage>
</organism>
<feature type="region of interest" description="Disordered" evidence="6">
    <location>
        <begin position="1"/>
        <end position="20"/>
    </location>
</feature>
<proteinExistence type="inferred from homology"/>
<dbReference type="PROSITE" id="PS51898">
    <property type="entry name" value="TYR_RECOMBINASE"/>
    <property type="match status" value="1"/>
</dbReference>
<keyword evidence="4" id="KW-0233">DNA recombination</keyword>
<dbReference type="GO" id="GO:0003677">
    <property type="term" value="F:DNA binding"/>
    <property type="evidence" value="ECO:0007669"/>
    <property type="project" value="UniProtKB-UniRule"/>
</dbReference>
<feature type="domain" description="Core-binding (CB)" evidence="8">
    <location>
        <begin position="125"/>
        <end position="206"/>
    </location>
</feature>
<dbReference type="Pfam" id="PF22022">
    <property type="entry name" value="Phage_int_M"/>
    <property type="match status" value="1"/>
</dbReference>
<evidence type="ECO:0000256" key="4">
    <source>
        <dbReference type="ARBA" id="ARBA00023172"/>
    </source>
</evidence>
<dbReference type="InterPro" id="IPR002104">
    <property type="entry name" value="Integrase_catalytic"/>
</dbReference>
<dbReference type="InterPro" id="IPR053876">
    <property type="entry name" value="Phage_int_M"/>
</dbReference>
<feature type="domain" description="Tyr recombinase" evidence="7">
    <location>
        <begin position="237"/>
        <end position="430"/>
    </location>
</feature>
<dbReference type="InterPro" id="IPR038488">
    <property type="entry name" value="Integrase_DNA-bd_sf"/>
</dbReference>
<evidence type="ECO:0000256" key="5">
    <source>
        <dbReference type="PROSITE-ProRule" id="PRU01248"/>
    </source>
</evidence>
<keyword evidence="3 5" id="KW-0238">DNA-binding</keyword>
<dbReference type="Pfam" id="PF00589">
    <property type="entry name" value="Phage_integrase"/>
    <property type="match status" value="1"/>
</dbReference>
<dbReference type="AlphaFoldDB" id="A0A4R5VC15"/>
<comment type="similarity">
    <text evidence="1">Belongs to the 'phage' integrase family.</text>
</comment>
<dbReference type="EMBL" id="SMUV01000061">
    <property type="protein sequence ID" value="TDK49641.1"/>
    <property type="molecule type" value="Genomic_DNA"/>
</dbReference>
<dbReference type="InterPro" id="IPR044068">
    <property type="entry name" value="CB"/>
</dbReference>
<evidence type="ECO:0000256" key="6">
    <source>
        <dbReference type="SAM" id="MobiDB-lite"/>
    </source>
</evidence>
<evidence type="ECO:0000259" key="8">
    <source>
        <dbReference type="PROSITE" id="PS51900"/>
    </source>
</evidence>
<dbReference type="Gene3D" id="1.10.150.130">
    <property type="match status" value="1"/>
</dbReference>
<gene>
    <name evidence="9" type="ORF">E1832_08575</name>
</gene>
<evidence type="ECO:0000313" key="10">
    <source>
        <dbReference type="Proteomes" id="UP000295301"/>
    </source>
</evidence>
<evidence type="ECO:0000313" key="9">
    <source>
        <dbReference type="EMBL" id="TDK49641.1"/>
    </source>
</evidence>
<dbReference type="GO" id="GO:0015074">
    <property type="term" value="P:DNA integration"/>
    <property type="evidence" value="ECO:0007669"/>
    <property type="project" value="UniProtKB-KW"/>
</dbReference>
<dbReference type="PANTHER" id="PTHR30629:SF2">
    <property type="entry name" value="PROPHAGE INTEGRASE INTS-RELATED"/>
    <property type="match status" value="1"/>
</dbReference>
<dbReference type="InterPro" id="IPR013762">
    <property type="entry name" value="Integrase-like_cat_sf"/>
</dbReference>
<evidence type="ECO:0000259" key="7">
    <source>
        <dbReference type="PROSITE" id="PS51898"/>
    </source>
</evidence>
<dbReference type="InterPro" id="IPR011010">
    <property type="entry name" value="DNA_brk_join_enz"/>
</dbReference>
<protein>
    <submittedName>
        <fullName evidence="9">Site-specific integrase</fullName>
    </submittedName>
</protein>
<dbReference type="Gene3D" id="3.30.160.390">
    <property type="entry name" value="Integrase, DNA-binding domain"/>
    <property type="match status" value="1"/>
</dbReference>
<evidence type="ECO:0000256" key="1">
    <source>
        <dbReference type="ARBA" id="ARBA00008857"/>
    </source>
</evidence>
<evidence type="ECO:0000256" key="3">
    <source>
        <dbReference type="ARBA" id="ARBA00023125"/>
    </source>
</evidence>
<dbReference type="InterPro" id="IPR050808">
    <property type="entry name" value="Phage_Integrase"/>
</dbReference>
<dbReference type="PROSITE" id="PS51900">
    <property type="entry name" value="CB"/>
    <property type="match status" value="1"/>
</dbReference>
<evidence type="ECO:0000256" key="2">
    <source>
        <dbReference type="ARBA" id="ARBA00022908"/>
    </source>
</evidence>
<accession>A0A4R5VC15</accession>
<name>A0A4R5VC15_9RHOB</name>
<dbReference type="InterPro" id="IPR010998">
    <property type="entry name" value="Integrase_recombinase_N"/>
</dbReference>
<dbReference type="RefSeq" id="WP_133359329.1">
    <property type="nucleotide sequence ID" value="NZ_SMUV01000061.1"/>
</dbReference>
<comment type="caution">
    <text evidence="9">The sequence shown here is derived from an EMBL/GenBank/DDBJ whole genome shotgun (WGS) entry which is preliminary data.</text>
</comment>
<sequence length="453" mass="50318">MPPRAKELTPTQIKGLKHPGGKRAVKVAVGGVSGLHIQIQPSGAKSWVLRTRYGDWAERRDAEGNVIERGRKKREIGLGAYPDILPGAARDKAREIKAKLEAGIDPIAERKAAQAELIASARRGLTFADALERYAEEKVKEFRSEKYRQQWKATVVKYAVPEIGKMAVQDIDLQDVLRVLQPIWDSRTETASKLRQRIEAVLSWATVQGYRKGDNPARWAGNLKLVLPAPSKVSASKNYPALQLDDVARWWKALQAREGMGARALEFQAMTATRSGAIRFATWDEIDLENKVWTIQPGRKSSKIAPNDKAKRIPLTDEMVALLKELPTLKDSNLVFWAPRGGALSDATLGKLMRTLHQADTKAGGKGFVDAATGEQAVPHGLRSTFRTWVAERTGFDGDMAEVALFHKVGNKVQQAYDRSDMVEKRRAMMAAWCGFLHGREVEKVVQLERAGT</sequence>
<dbReference type="Gene3D" id="1.10.443.10">
    <property type="entry name" value="Intergrase catalytic core"/>
    <property type="match status" value="1"/>
</dbReference>
<keyword evidence="2" id="KW-0229">DNA integration</keyword>
<dbReference type="PANTHER" id="PTHR30629">
    <property type="entry name" value="PROPHAGE INTEGRASE"/>
    <property type="match status" value="1"/>
</dbReference>